<proteinExistence type="predicted"/>
<feature type="compositionally biased region" description="Polar residues" evidence="1">
    <location>
        <begin position="1"/>
        <end position="10"/>
    </location>
</feature>
<organism evidence="2 3">
    <name type="scientific">Saccharothrix algeriensis</name>
    <dbReference type="NCBI Taxonomy" id="173560"/>
    <lineage>
        <taxon>Bacteria</taxon>
        <taxon>Bacillati</taxon>
        <taxon>Actinomycetota</taxon>
        <taxon>Actinomycetes</taxon>
        <taxon>Pseudonocardiales</taxon>
        <taxon>Pseudonocardiaceae</taxon>
        <taxon>Saccharothrix</taxon>
    </lineage>
</organism>
<feature type="compositionally biased region" description="Basic and acidic residues" evidence="1">
    <location>
        <begin position="14"/>
        <end position="23"/>
    </location>
</feature>
<feature type="region of interest" description="Disordered" evidence="1">
    <location>
        <begin position="56"/>
        <end position="79"/>
    </location>
</feature>
<dbReference type="EMBL" id="CP072788">
    <property type="protein sequence ID" value="QTR03034.1"/>
    <property type="molecule type" value="Genomic_DNA"/>
</dbReference>
<evidence type="ECO:0000313" key="2">
    <source>
        <dbReference type="EMBL" id="QTR03034.1"/>
    </source>
</evidence>
<name>A0A8T8HZ59_9PSEU</name>
<gene>
    <name evidence="2" type="ORF">J7S33_29290</name>
</gene>
<reference evidence="2" key="1">
    <citation type="submission" date="2021-04" db="EMBL/GenBank/DDBJ databases">
        <title>Saccharothrix algeriensis WGS.</title>
        <authorList>
            <person name="Stuskova K."/>
            <person name="Hakalova E."/>
            <person name="Tebbal A.B."/>
            <person name="Eichmeier A."/>
        </authorList>
    </citation>
    <scope>NUCLEOTIDE SEQUENCE</scope>
    <source>
        <strain evidence="2">NRRL B-24137</strain>
    </source>
</reference>
<dbReference type="AlphaFoldDB" id="A0A8T8HZ59"/>
<evidence type="ECO:0000256" key="1">
    <source>
        <dbReference type="SAM" id="MobiDB-lite"/>
    </source>
</evidence>
<feature type="compositionally biased region" description="Basic residues" evidence="1">
    <location>
        <begin position="62"/>
        <end position="74"/>
    </location>
</feature>
<feature type="region of interest" description="Disordered" evidence="1">
    <location>
        <begin position="1"/>
        <end position="28"/>
    </location>
</feature>
<accession>A0A8T8HZ59</accession>
<sequence length="94" mass="10440">MPVVNPSNGSGEFRQARPARDALDAGAEVGRRRKSLFDNLSDRADDAGRDVRKAARRAFEGKKRKKGGARKWARRNNAEPELPTEQVALLVQAR</sequence>
<protein>
    <submittedName>
        <fullName evidence="2">Uncharacterized protein</fullName>
    </submittedName>
</protein>
<evidence type="ECO:0000313" key="3">
    <source>
        <dbReference type="Proteomes" id="UP000671828"/>
    </source>
</evidence>
<dbReference type="Proteomes" id="UP000671828">
    <property type="component" value="Chromosome"/>
</dbReference>